<dbReference type="Gene3D" id="2.30.30.40">
    <property type="entry name" value="SH3 Domains"/>
    <property type="match status" value="1"/>
</dbReference>
<dbReference type="EMBL" id="BSPP01000004">
    <property type="protein sequence ID" value="GLS86180.1"/>
    <property type="molecule type" value="Genomic_DNA"/>
</dbReference>
<keyword evidence="1" id="KW-0732">Signal</keyword>
<dbReference type="RefSeq" id="WP_284324382.1">
    <property type="nucleotide sequence ID" value="NZ_BSPP01000004.1"/>
</dbReference>
<evidence type="ECO:0000313" key="2">
    <source>
        <dbReference type="EMBL" id="GLS86180.1"/>
    </source>
</evidence>
<feature type="signal peptide" evidence="1">
    <location>
        <begin position="1"/>
        <end position="18"/>
    </location>
</feature>
<dbReference type="AlphaFoldDB" id="A0AA37X0V3"/>
<evidence type="ECO:0008006" key="4">
    <source>
        <dbReference type="Google" id="ProtNLM"/>
    </source>
</evidence>
<sequence>MKALLLCAWLLWPTVAAAQVLPALYDVAGVAGDDVLNIRANADASSPVLASLPADATSVEVVALSPDGKWAQLNAGESSGWAALRFLQRQDRPDWFTLEYSLQCSGTEPFWTLFIEPQTKSAHINTPDEEGPELDIAAQWPGNPSNQTAAVQYSSEDAGGIAVLRGQACSDGMSDQNFGIALDLFKAASANQPAQTLHGCCNLAP</sequence>
<gene>
    <name evidence="2" type="ORF">GCM10010873_11540</name>
</gene>
<keyword evidence="3" id="KW-1185">Reference proteome</keyword>
<organism evidence="2 3">
    <name type="scientific">Cypionkella aquatica</name>
    <dbReference type="NCBI Taxonomy" id="1756042"/>
    <lineage>
        <taxon>Bacteria</taxon>
        <taxon>Pseudomonadati</taxon>
        <taxon>Pseudomonadota</taxon>
        <taxon>Alphaproteobacteria</taxon>
        <taxon>Rhodobacterales</taxon>
        <taxon>Paracoccaceae</taxon>
        <taxon>Cypionkella</taxon>
    </lineage>
</organism>
<accession>A0AA37X0V3</accession>
<reference evidence="2 3" key="1">
    <citation type="journal article" date="2014" name="Int. J. Syst. Evol. Microbiol.">
        <title>Complete genome sequence of Corynebacterium casei LMG S-19264T (=DSM 44701T), isolated from a smear-ripened cheese.</title>
        <authorList>
            <consortium name="US DOE Joint Genome Institute (JGI-PGF)"/>
            <person name="Walter F."/>
            <person name="Albersmeier A."/>
            <person name="Kalinowski J."/>
            <person name="Ruckert C."/>
        </authorList>
    </citation>
    <scope>NUCLEOTIDE SEQUENCE [LARGE SCALE GENOMIC DNA]</scope>
    <source>
        <strain evidence="2 3">NBRC 111766</strain>
    </source>
</reference>
<name>A0AA37X0V3_9RHOB</name>
<protein>
    <recommendedName>
        <fullName evidence="4">SH3b domain-containing protein</fullName>
    </recommendedName>
</protein>
<evidence type="ECO:0000313" key="3">
    <source>
        <dbReference type="Proteomes" id="UP001157355"/>
    </source>
</evidence>
<evidence type="ECO:0000256" key="1">
    <source>
        <dbReference type="SAM" id="SignalP"/>
    </source>
</evidence>
<comment type="caution">
    <text evidence="2">The sequence shown here is derived from an EMBL/GenBank/DDBJ whole genome shotgun (WGS) entry which is preliminary data.</text>
</comment>
<proteinExistence type="predicted"/>
<feature type="chain" id="PRO_5041424310" description="SH3b domain-containing protein" evidence="1">
    <location>
        <begin position="19"/>
        <end position="205"/>
    </location>
</feature>
<dbReference type="Proteomes" id="UP001157355">
    <property type="component" value="Unassembled WGS sequence"/>
</dbReference>